<keyword evidence="1" id="KW-0812">Transmembrane</keyword>
<gene>
    <name evidence="2" type="ORF">GCM10023086_47580</name>
</gene>
<feature type="transmembrane region" description="Helical" evidence="1">
    <location>
        <begin position="333"/>
        <end position="356"/>
    </location>
</feature>
<evidence type="ECO:0000256" key="1">
    <source>
        <dbReference type="SAM" id="Phobius"/>
    </source>
</evidence>
<organism evidence="2 3">
    <name type="scientific">Streptomyces venetus</name>
    <dbReference type="NCBI Taxonomy" id="1701086"/>
    <lineage>
        <taxon>Bacteria</taxon>
        <taxon>Bacillati</taxon>
        <taxon>Actinomycetota</taxon>
        <taxon>Actinomycetes</taxon>
        <taxon>Kitasatosporales</taxon>
        <taxon>Streptomycetaceae</taxon>
        <taxon>Streptomyces</taxon>
    </lineage>
</organism>
<reference evidence="3" key="1">
    <citation type="journal article" date="2019" name="Int. J. Syst. Evol. Microbiol.">
        <title>The Global Catalogue of Microorganisms (GCM) 10K type strain sequencing project: providing services to taxonomists for standard genome sequencing and annotation.</title>
        <authorList>
            <consortium name="The Broad Institute Genomics Platform"/>
            <consortium name="The Broad Institute Genome Sequencing Center for Infectious Disease"/>
            <person name="Wu L."/>
            <person name="Ma J."/>
        </authorList>
    </citation>
    <scope>NUCLEOTIDE SEQUENCE [LARGE SCALE GENOMIC DNA]</scope>
    <source>
        <strain evidence="3">JCM 31290</strain>
    </source>
</reference>
<keyword evidence="1" id="KW-1133">Transmembrane helix</keyword>
<feature type="transmembrane region" description="Helical" evidence="1">
    <location>
        <begin position="208"/>
        <end position="241"/>
    </location>
</feature>
<feature type="transmembrane region" description="Helical" evidence="1">
    <location>
        <begin position="291"/>
        <end position="313"/>
    </location>
</feature>
<protein>
    <submittedName>
        <fullName evidence="2">Glycosyltransferase family 39 protein</fullName>
    </submittedName>
</protein>
<dbReference type="Proteomes" id="UP001501115">
    <property type="component" value="Unassembled WGS sequence"/>
</dbReference>
<feature type="transmembrane region" description="Helical" evidence="1">
    <location>
        <begin position="80"/>
        <end position="99"/>
    </location>
</feature>
<proteinExistence type="predicted"/>
<accession>A0ABP8GED5</accession>
<feature type="transmembrane region" description="Helical" evidence="1">
    <location>
        <begin position="253"/>
        <end position="279"/>
    </location>
</feature>
<evidence type="ECO:0000313" key="2">
    <source>
        <dbReference type="EMBL" id="GAA4322399.1"/>
    </source>
</evidence>
<feature type="transmembrane region" description="Helical" evidence="1">
    <location>
        <begin position="376"/>
        <end position="396"/>
    </location>
</feature>
<dbReference type="EMBL" id="BAABET010000007">
    <property type="protein sequence ID" value="GAA4322399.1"/>
    <property type="molecule type" value="Genomic_DNA"/>
</dbReference>
<feature type="transmembrane region" description="Helical" evidence="1">
    <location>
        <begin position="49"/>
        <end position="68"/>
    </location>
</feature>
<dbReference type="RefSeq" id="WP_345663641.1">
    <property type="nucleotide sequence ID" value="NZ_BAABET010000007.1"/>
</dbReference>
<feature type="transmembrane region" description="Helical" evidence="1">
    <location>
        <begin position="174"/>
        <end position="196"/>
    </location>
</feature>
<evidence type="ECO:0000313" key="3">
    <source>
        <dbReference type="Proteomes" id="UP001501115"/>
    </source>
</evidence>
<keyword evidence="1" id="KW-0472">Membrane</keyword>
<comment type="caution">
    <text evidence="2">The sequence shown here is derived from an EMBL/GenBank/DDBJ whole genome shotgun (WGS) entry which is preliminary data.</text>
</comment>
<name>A0ABP8GED5_9ACTN</name>
<sequence length="443" mass="47110">MTRSLRRDLYAAVAAALLVAAAVLAGRRIQDTSHTLFVDWPPLLASWGPHLGPGTPAALLVAIATVAYGPALAARLPWRALLPVAWVTGTAWICSLALIDGWQRGIARRLTTRYEYLQVIDRFHDIPAALRDFTGHILLDSPDNWPAHVAGHPPAATLTFVLLDRAGLRGGGWAGIWCIAVGATACVAVLVAVRALASEALARRAAPFLVLAPAAVWMGTSADAYFAAVAAWAVALLALAVTGRSFRWAGASGLLFGLTCYLSYGLTLVALIAAAVLALGRDGIRERPALLLPLLAGLAVVPTAFTLAGFDWWEAYRLLVTRYHQGAGGIRPYGYWVWANLACAVAVTGLATAAGLRRTGAALRGRHTEPRDGVRLAVLVCAALLALLLADLSGMSKAETERIWLPFAVWLLPACALLPRPRAWLTAQALLALLLNHVLRTGW</sequence>
<keyword evidence="3" id="KW-1185">Reference proteome</keyword>